<keyword evidence="14 20" id="KW-0460">Magnesium</keyword>
<dbReference type="FunFam" id="3.20.20.60:FF:000025">
    <property type="entry name" value="Pyruvate kinase"/>
    <property type="match status" value="1"/>
</dbReference>
<dbReference type="InterPro" id="IPR011037">
    <property type="entry name" value="Pyrv_Knase-like_insert_dom_sf"/>
</dbReference>
<dbReference type="OrthoDB" id="108365at2759"/>
<evidence type="ECO:0000256" key="3">
    <source>
        <dbReference type="ARBA" id="ARBA00004229"/>
    </source>
</evidence>
<dbReference type="EC" id="2.7.1.40" evidence="6 20"/>
<dbReference type="SUPFAM" id="SSF51621">
    <property type="entry name" value="Phosphoenolpyruvate/pyruvate domain"/>
    <property type="match status" value="1"/>
</dbReference>
<feature type="compositionally biased region" description="Low complexity" evidence="21">
    <location>
        <begin position="13"/>
        <end position="22"/>
    </location>
</feature>
<dbReference type="NCBIfam" id="TIGR01064">
    <property type="entry name" value="pyruv_kin"/>
    <property type="match status" value="1"/>
</dbReference>
<evidence type="ECO:0000256" key="15">
    <source>
        <dbReference type="ARBA" id="ARBA00022946"/>
    </source>
</evidence>
<protein>
    <recommendedName>
        <fullName evidence="6 20">Pyruvate kinase</fullName>
        <ecNumber evidence="6 20">2.7.1.40</ecNumber>
    </recommendedName>
</protein>
<dbReference type="GO" id="GO:0009570">
    <property type="term" value="C:chloroplast stroma"/>
    <property type="evidence" value="ECO:0007669"/>
    <property type="project" value="UniProtKB-ARBA"/>
</dbReference>
<dbReference type="GO" id="GO:0005524">
    <property type="term" value="F:ATP binding"/>
    <property type="evidence" value="ECO:0007669"/>
    <property type="project" value="UniProtKB-KW"/>
</dbReference>
<evidence type="ECO:0000313" key="25">
    <source>
        <dbReference type="Proteomes" id="UP000663760"/>
    </source>
</evidence>
<evidence type="ECO:0000256" key="21">
    <source>
        <dbReference type="SAM" id="MobiDB-lite"/>
    </source>
</evidence>
<evidence type="ECO:0000256" key="10">
    <source>
        <dbReference type="ARBA" id="ARBA00022723"/>
    </source>
</evidence>
<evidence type="ECO:0000256" key="17">
    <source>
        <dbReference type="ARBA" id="ARBA00023152"/>
    </source>
</evidence>
<feature type="domain" description="Pyruvate kinase barrel" evidence="22">
    <location>
        <begin position="46"/>
        <end position="366"/>
    </location>
</feature>
<comment type="cofactor">
    <cofactor evidence="1">
        <name>Mg(2+)</name>
        <dbReference type="ChEBI" id="CHEBI:18420"/>
    </cofactor>
</comment>
<evidence type="ECO:0000256" key="13">
    <source>
        <dbReference type="ARBA" id="ARBA00022840"/>
    </source>
</evidence>
<comment type="catalytic activity">
    <reaction evidence="19 20">
        <text>pyruvate + ATP = phosphoenolpyruvate + ADP + H(+)</text>
        <dbReference type="Rhea" id="RHEA:18157"/>
        <dbReference type="ChEBI" id="CHEBI:15361"/>
        <dbReference type="ChEBI" id="CHEBI:15378"/>
        <dbReference type="ChEBI" id="CHEBI:30616"/>
        <dbReference type="ChEBI" id="CHEBI:58702"/>
        <dbReference type="ChEBI" id="CHEBI:456216"/>
        <dbReference type="EC" id="2.7.1.40"/>
    </reaction>
</comment>
<evidence type="ECO:0000256" key="12">
    <source>
        <dbReference type="ARBA" id="ARBA00022777"/>
    </source>
</evidence>
<dbReference type="NCBIfam" id="NF004978">
    <property type="entry name" value="PRK06354.1"/>
    <property type="match status" value="1"/>
</dbReference>
<evidence type="ECO:0000259" key="23">
    <source>
        <dbReference type="Pfam" id="PF02887"/>
    </source>
</evidence>
<keyword evidence="15" id="KW-0809">Transit peptide</keyword>
<dbReference type="Gene3D" id="3.20.20.60">
    <property type="entry name" value="Phosphoenolpyruvate-binding domains"/>
    <property type="match status" value="1"/>
</dbReference>
<keyword evidence="25" id="KW-1185">Reference proteome</keyword>
<evidence type="ECO:0000259" key="22">
    <source>
        <dbReference type="Pfam" id="PF00224"/>
    </source>
</evidence>
<dbReference type="PROSITE" id="PS00110">
    <property type="entry name" value="PYRUVATE_KINASE"/>
    <property type="match status" value="1"/>
</dbReference>
<gene>
    <name evidence="24" type="ORF">SI8410_13017347</name>
</gene>
<keyword evidence="12 20" id="KW-0418">Kinase</keyword>
<dbReference type="InterPro" id="IPR018209">
    <property type="entry name" value="Pyrv_Knase_AS"/>
</dbReference>
<comment type="pathway">
    <text evidence="4 20">Carbohydrate degradation; glycolysis; pyruvate from D-glyceraldehyde 3-phosphate: step 5/5.</text>
</comment>
<evidence type="ECO:0000256" key="7">
    <source>
        <dbReference type="ARBA" id="ARBA00022528"/>
    </source>
</evidence>
<dbReference type="GO" id="GO:0004743">
    <property type="term" value="F:pyruvate kinase activity"/>
    <property type="evidence" value="ECO:0007669"/>
    <property type="project" value="UniProtKB-EC"/>
</dbReference>
<evidence type="ECO:0000256" key="14">
    <source>
        <dbReference type="ARBA" id="ARBA00022842"/>
    </source>
</evidence>
<dbReference type="Gene3D" id="3.40.1380.20">
    <property type="entry name" value="Pyruvate kinase, C-terminal domain"/>
    <property type="match status" value="1"/>
</dbReference>
<dbReference type="InterPro" id="IPR015795">
    <property type="entry name" value="Pyrv_Knase_C"/>
</dbReference>
<sequence length="512" mass="56141">MARAAEMSSILTRISPSGPSRCGGRRREREELKVSNGTMDAAVARRKTKIVCTIGPSTSSKEMIWKLAEAGMNVARLNMSHGDHTSHQRTIDLVKEYNSLSQGNVVAIMLDTKGPEVRSGDVPQPILLTEGQEFNFTVKRGVSTEDTVSVNYDDFVNDVEVGDILLVDGGMMSLSVKSKTFDTVKCEVVDGGELKSRRHLNVRGKSATLPSITEKDWEDIKFGVDNKVDFYAVSFVKDDKVIYELKDYLRSCNADIHIIPKIESADSIPNLHSIIAASDGAMVARGDLGAELPIEDVPLIQEDIIRTCRSMGKPVIVATNMLESMINHPTPTRAEVSDIAIAVHEGADAIMLSGETAHGKYPIKAVRVMHSVALRMESTLSANAAAFNQSHMSMMFASHATAMANTLGTPIIVFTRTGSMAALLSHYRPSSAIFAFTNEERVKQRLALYHGVQPTYISFSSDAEETFSRALKSLMAQGLLKKGEYVTLVQSGTQPIWRRESTHHIQVRKVQA</sequence>
<evidence type="ECO:0000256" key="16">
    <source>
        <dbReference type="ARBA" id="ARBA00022958"/>
    </source>
</evidence>
<dbReference type="Pfam" id="PF02887">
    <property type="entry name" value="PK_C"/>
    <property type="match status" value="1"/>
</dbReference>
<evidence type="ECO:0000313" key="24">
    <source>
        <dbReference type="EMBL" id="CAA7406669.1"/>
    </source>
</evidence>
<evidence type="ECO:0000256" key="2">
    <source>
        <dbReference type="ARBA" id="ARBA00001958"/>
    </source>
</evidence>
<feature type="region of interest" description="Disordered" evidence="21">
    <location>
        <begin position="1"/>
        <end position="35"/>
    </location>
</feature>
<dbReference type="InterPro" id="IPR040442">
    <property type="entry name" value="Pyrv_kinase-like_dom_sf"/>
</dbReference>
<keyword evidence="9 20" id="KW-0808">Transferase</keyword>
<keyword evidence="10" id="KW-0479">Metal-binding</keyword>
<evidence type="ECO:0000256" key="6">
    <source>
        <dbReference type="ARBA" id="ARBA00012142"/>
    </source>
</evidence>
<evidence type="ECO:0000256" key="4">
    <source>
        <dbReference type="ARBA" id="ARBA00004997"/>
    </source>
</evidence>
<keyword evidence="13" id="KW-0067">ATP-binding</keyword>
<dbReference type="Pfam" id="PF00224">
    <property type="entry name" value="PK"/>
    <property type="match status" value="1"/>
</dbReference>
<dbReference type="UniPathway" id="UPA00109">
    <property type="reaction ID" value="UER00188"/>
</dbReference>
<keyword evidence="17 20" id="KW-0324">Glycolysis</keyword>
<keyword evidence="8" id="KW-0934">Plastid</keyword>
<comment type="similarity">
    <text evidence="5 20">Belongs to the pyruvate kinase family.</text>
</comment>
<dbReference type="FunFam" id="2.40.33.10:FF:000003">
    <property type="entry name" value="Pyruvate kinase"/>
    <property type="match status" value="1"/>
</dbReference>
<keyword evidence="18" id="KW-0670">Pyruvate</keyword>
<name>A0A7I8L9G7_SPIIN</name>
<feature type="domain" description="Pyruvate kinase C-terminal" evidence="23">
    <location>
        <begin position="397"/>
        <end position="490"/>
    </location>
</feature>
<evidence type="ECO:0000256" key="1">
    <source>
        <dbReference type="ARBA" id="ARBA00001946"/>
    </source>
</evidence>
<dbReference type="GO" id="GO:0016301">
    <property type="term" value="F:kinase activity"/>
    <property type="evidence" value="ECO:0007669"/>
    <property type="project" value="UniProtKB-KW"/>
</dbReference>
<comment type="cofactor">
    <cofactor evidence="2">
        <name>K(+)</name>
        <dbReference type="ChEBI" id="CHEBI:29103"/>
    </cofactor>
</comment>
<evidence type="ECO:0000256" key="18">
    <source>
        <dbReference type="ARBA" id="ARBA00023317"/>
    </source>
</evidence>
<evidence type="ECO:0000256" key="11">
    <source>
        <dbReference type="ARBA" id="ARBA00022741"/>
    </source>
</evidence>
<dbReference type="EMBL" id="LR746276">
    <property type="protein sequence ID" value="CAA7406669.1"/>
    <property type="molecule type" value="Genomic_DNA"/>
</dbReference>
<dbReference type="InterPro" id="IPR015806">
    <property type="entry name" value="Pyrv_Knase_insert_dom_sf"/>
</dbReference>
<dbReference type="GO" id="GO:0000287">
    <property type="term" value="F:magnesium ion binding"/>
    <property type="evidence" value="ECO:0007669"/>
    <property type="project" value="InterPro"/>
</dbReference>
<dbReference type="GO" id="GO:0030955">
    <property type="term" value="F:potassium ion binding"/>
    <property type="evidence" value="ECO:0007669"/>
    <property type="project" value="InterPro"/>
</dbReference>
<dbReference type="AlphaFoldDB" id="A0A7I8L9G7"/>
<accession>A0A7I8L9G7</accession>
<evidence type="ECO:0000256" key="19">
    <source>
        <dbReference type="ARBA" id="ARBA00048152"/>
    </source>
</evidence>
<keyword evidence="7" id="KW-0150">Chloroplast</keyword>
<dbReference type="SUPFAM" id="SSF52935">
    <property type="entry name" value="PK C-terminal domain-like"/>
    <property type="match status" value="1"/>
</dbReference>
<dbReference type="InterPro" id="IPR015793">
    <property type="entry name" value="Pyrv_Knase_brl"/>
</dbReference>
<dbReference type="InterPro" id="IPR015813">
    <property type="entry name" value="Pyrv/PenolPyrv_kinase-like_dom"/>
</dbReference>
<evidence type="ECO:0000256" key="20">
    <source>
        <dbReference type="RuleBase" id="RU000504"/>
    </source>
</evidence>
<evidence type="ECO:0000256" key="5">
    <source>
        <dbReference type="ARBA" id="ARBA00008663"/>
    </source>
</evidence>
<keyword evidence="16" id="KW-0630">Potassium</keyword>
<reference evidence="24" key="1">
    <citation type="submission" date="2020-02" db="EMBL/GenBank/DDBJ databases">
        <authorList>
            <person name="Scholz U."/>
            <person name="Mascher M."/>
            <person name="Fiebig A."/>
        </authorList>
    </citation>
    <scope>NUCLEOTIDE SEQUENCE</scope>
</reference>
<comment type="subcellular location">
    <subcellularLocation>
        <location evidence="3">Plastid</location>
        <location evidence="3">Chloroplast</location>
    </subcellularLocation>
</comment>
<proteinExistence type="inferred from homology"/>
<dbReference type="SUPFAM" id="SSF50800">
    <property type="entry name" value="PK beta-barrel domain-like"/>
    <property type="match status" value="1"/>
</dbReference>
<organism evidence="24 25">
    <name type="scientific">Spirodela intermedia</name>
    <name type="common">Intermediate duckweed</name>
    <dbReference type="NCBI Taxonomy" id="51605"/>
    <lineage>
        <taxon>Eukaryota</taxon>
        <taxon>Viridiplantae</taxon>
        <taxon>Streptophyta</taxon>
        <taxon>Embryophyta</taxon>
        <taxon>Tracheophyta</taxon>
        <taxon>Spermatophyta</taxon>
        <taxon>Magnoliopsida</taxon>
        <taxon>Liliopsida</taxon>
        <taxon>Araceae</taxon>
        <taxon>Lemnoideae</taxon>
        <taxon>Spirodela</taxon>
    </lineage>
</organism>
<dbReference type="Gene3D" id="2.40.33.10">
    <property type="entry name" value="PK beta-barrel domain-like"/>
    <property type="match status" value="1"/>
</dbReference>
<dbReference type="PRINTS" id="PR01050">
    <property type="entry name" value="PYRUVTKNASE"/>
</dbReference>
<evidence type="ECO:0000256" key="8">
    <source>
        <dbReference type="ARBA" id="ARBA00022640"/>
    </source>
</evidence>
<keyword evidence="11" id="KW-0547">Nucleotide-binding</keyword>
<dbReference type="NCBIfam" id="NF004491">
    <property type="entry name" value="PRK05826.1"/>
    <property type="match status" value="1"/>
</dbReference>
<evidence type="ECO:0000256" key="9">
    <source>
        <dbReference type="ARBA" id="ARBA00022679"/>
    </source>
</evidence>
<dbReference type="InterPro" id="IPR036918">
    <property type="entry name" value="Pyrv_Knase_C_sf"/>
</dbReference>
<dbReference type="PANTHER" id="PTHR11817">
    <property type="entry name" value="PYRUVATE KINASE"/>
    <property type="match status" value="1"/>
</dbReference>
<dbReference type="Proteomes" id="UP000663760">
    <property type="component" value="Chromosome 13"/>
</dbReference>
<dbReference type="InterPro" id="IPR001697">
    <property type="entry name" value="Pyr_Knase"/>
</dbReference>